<dbReference type="EMBL" id="JAUESC010000388">
    <property type="protein sequence ID" value="KAK0570400.1"/>
    <property type="molecule type" value="Genomic_DNA"/>
</dbReference>
<sequence length="246" mass="27783">MSSDHTTPDLNINWTPNDDDEGVDSRTHNVDRRVTIEDPSTLVSINARGMLEQGAVYAIALAVKHPEYMEVPEASTSDRPIGILNDSPASLVTEDMLPGIQTMYGIPDDVELRAPREHEQVRGASKAPPCAVAPERTKILLEIPVDQRSVSNLLTKGNFRPSRLWRWSALNRSRAPYPHVKDFLSYIWIRRSFEILQYNLSFLPPITDVERRFVVTSIASAEINVPDNAETMRCYRDEVTKKRADA</sequence>
<gene>
    <name evidence="2" type="ORF">LWI29_000592</name>
</gene>
<keyword evidence="3" id="KW-1185">Reference proteome</keyword>
<reference evidence="2" key="2">
    <citation type="submission" date="2023-06" db="EMBL/GenBank/DDBJ databases">
        <authorList>
            <person name="Swenson N.G."/>
            <person name="Wegrzyn J.L."/>
            <person name="Mcevoy S.L."/>
        </authorList>
    </citation>
    <scope>NUCLEOTIDE SEQUENCE</scope>
    <source>
        <strain evidence="2">NS2018</strain>
        <tissue evidence="2">Leaf</tissue>
    </source>
</reference>
<evidence type="ECO:0000313" key="3">
    <source>
        <dbReference type="Proteomes" id="UP001168877"/>
    </source>
</evidence>
<proteinExistence type="predicted"/>
<feature type="compositionally biased region" description="Polar residues" evidence="1">
    <location>
        <begin position="1"/>
        <end position="16"/>
    </location>
</feature>
<evidence type="ECO:0000256" key="1">
    <source>
        <dbReference type="SAM" id="MobiDB-lite"/>
    </source>
</evidence>
<feature type="region of interest" description="Disordered" evidence="1">
    <location>
        <begin position="1"/>
        <end position="28"/>
    </location>
</feature>
<accession>A0AA39V615</accession>
<evidence type="ECO:0000313" key="2">
    <source>
        <dbReference type="EMBL" id="KAK0570400.1"/>
    </source>
</evidence>
<name>A0AA39V615_ACESA</name>
<dbReference type="AlphaFoldDB" id="A0AA39V615"/>
<organism evidence="2 3">
    <name type="scientific">Acer saccharum</name>
    <name type="common">Sugar maple</name>
    <dbReference type="NCBI Taxonomy" id="4024"/>
    <lineage>
        <taxon>Eukaryota</taxon>
        <taxon>Viridiplantae</taxon>
        <taxon>Streptophyta</taxon>
        <taxon>Embryophyta</taxon>
        <taxon>Tracheophyta</taxon>
        <taxon>Spermatophyta</taxon>
        <taxon>Magnoliopsida</taxon>
        <taxon>eudicotyledons</taxon>
        <taxon>Gunneridae</taxon>
        <taxon>Pentapetalae</taxon>
        <taxon>rosids</taxon>
        <taxon>malvids</taxon>
        <taxon>Sapindales</taxon>
        <taxon>Sapindaceae</taxon>
        <taxon>Hippocastanoideae</taxon>
        <taxon>Acereae</taxon>
        <taxon>Acer</taxon>
    </lineage>
</organism>
<dbReference type="Proteomes" id="UP001168877">
    <property type="component" value="Unassembled WGS sequence"/>
</dbReference>
<reference evidence="2" key="1">
    <citation type="journal article" date="2022" name="Plant J.">
        <title>Strategies of tolerance reflected in two North American maple genomes.</title>
        <authorList>
            <person name="McEvoy S.L."/>
            <person name="Sezen U.U."/>
            <person name="Trouern-Trend A."/>
            <person name="McMahon S.M."/>
            <person name="Schaberg P.G."/>
            <person name="Yang J."/>
            <person name="Wegrzyn J.L."/>
            <person name="Swenson N.G."/>
        </authorList>
    </citation>
    <scope>NUCLEOTIDE SEQUENCE</scope>
    <source>
        <strain evidence="2">NS2018</strain>
    </source>
</reference>
<protein>
    <submittedName>
        <fullName evidence="2">Uncharacterized protein</fullName>
    </submittedName>
</protein>
<comment type="caution">
    <text evidence="2">The sequence shown here is derived from an EMBL/GenBank/DDBJ whole genome shotgun (WGS) entry which is preliminary data.</text>
</comment>